<dbReference type="GO" id="GO:0006397">
    <property type="term" value="P:mRNA processing"/>
    <property type="evidence" value="ECO:0007669"/>
    <property type="project" value="InterPro"/>
</dbReference>
<dbReference type="PROSITE" id="PS50878">
    <property type="entry name" value="RT_POL"/>
    <property type="match status" value="1"/>
</dbReference>
<dbReference type="InterPro" id="IPR043502">
    <property type="entry name" value="DNA/RNA_pol_sf"/>
</dbReference>
<dbReference type="SUPFAM" id="SSF56672">
    <property type="entry name" value="DNA/RNA polymerases"/>
    <property type="match status" value="1"/>
</dbReference>
<comment type="subcellular location">
    <subcellularLocation>
        <location evidence="1">Mitochondrion</location>
    </subcellularLocation>
</comment>
<dbReference type="PANTHER" id="PTHR34047">
    <property type="entry name" value="NUCLEAR INTRON MATURASE 1, MITOCHONDRIAL-RELATED"/>
    <property type="match status" value="1"/>
</dbReference>
<dbReference type="Pfam" id="PF00078">
    <property type="entry name" value="RVT_1"/>
    <property type="match status" value="1"/>
</dbReference>
<organism evidence="4">
    <name type="scientific">Annulohypoxylon stygium</name>
    <dbReference type="NCBI Taxonomy" id="326628"/>
    <lineage>
        <taxon>Eukaryota</taxon>
        <taxon>Fungi</taxon>
        <taxon>Dikarya</taxon>
        <taxon>Ascomycota</taxon>
        <taxon>Pezizomycotina</taxon>
        <taxon>Sordariomycetes</taxon>
        <taxon>Xylariomycetidae</taxon>
        <taxon>Xylariales</taxon>
        <taxon>Hypoxylaceae</taxon>
        <taxon>Annulohypoxylon</taxon>
    </lineage>
</organism>
<proteinExistence type="predicted"/>
<evidence type="ECO:0000256" key="2">
    <source>
        <dbReference type="ARBA" id="ARBA00023128"/>
    </source>
</evidence>
<dbReference type="CDD" id="cd01651">
    <property type="entry name" value="RT_G2_intron"/>
    <property type="match status" value="1"/>
</dbReference>
<dbReference type="GeneID" id="17963078"/>
<dbReference type="GO" id="GO:0003964">
    <property type="term" value="F:RNA-directed DNA polymerase activity"/>
    <property type="evidence" value="ECO:0007669"/>
    <property type="project" value="UniProtKB-KW"/>
</dbReference>
<keyword evidence="4" id="KW-0695">RNA-directed DNA polymerase</keyword>
<dbReference type="RefSeq" id="YP_008964975.1">
    <property type="nucleotide sequence ID" value="NC_023117.1"/>
</dbReference>
<dbReference type="GO" id="GO:0005739">
    <property type="term" value="C:mitochondrion"/>
    <property type="evidence" value="ECO:0007669"/>
    <property type="project" value="UniProtKB-SubCell"/>
</dbReference>
<keyword evidence="4" id="KW-0548">Nucleotidyltransferase</keyword>
<dbReference type="EMBL" id="KF545917">
    <property type="protein sequence ID" value="AHB33534.1"/>
    <property type="molecule type" value="Genomic_DNA"/>
</dbReference>
<dbReference type="Pfam" id="PF01348">
    <property type="entry name" value="Intron_maturas2"/>
    <property type="match status" value="1"/>
</dbReference>
<dbReference type="InterPro" id="IPR000477">
    <property type="entry name" value="RT_dom"/>
</dbReference>
<keyword evidence="4" id="KW-0808">Transferase</keyword>
<dbReference type="AlphaFoldDB" id="V5RE21"/>
<reference evidence="4" key="2">
    <citation type="submission" date="2013-12" db="EMBL/GenBank/DDBJ databases">
        <title>Mitochondrial Genome of Annulohypoxylon stygium, cohabitant fungus of Tremella fuciformis, reveals intron diversity.</title>
        <authorList>
            <person name="Hsiang T."/>
        </authorList>
    </citation>
    <scope>NUCLEOTIDE SEQUENCE</scope>
</reference>
<dbReference type="InterPro" id="IPR024937">
    <property type="entry name" value="Domain_X"/>
</dbReference>
<feature type="domain" description="Reverse transcriptase" evidence="3">
    <location>
        <begin position="224"/>
        <end position="513"/>
    </location>
</feature>
<reference evidence="4" key="1">
    <citation type="submission" date="2013-08" db="EMBL/GenBank/DDBJ databases">
        <authorList>
            <person name="Deng Y.-J."/>
            <person name="Xie B.-G."/>
            <person name="Jiang Y.-J."/>
            <person name="Wang Q.-F."/>
            <person name="Lan F.-S."/>
        </authorList>
    </citation>
    <scope>NUCLEOTIDE SEQUENCE</scope>
</reference>
<dbReference type="InterPro" id="IPR051083">
    <property type="entry name" value="GrpII_Intron_Splice-Mob/Def"/>
</dbReference>
<evidence type="ECO:0000256" key="1">
    <source>
        <dbReference type="ARBA" id="ARBA00004173"/>
    </source>
</evidence>
<protein>
    <submittedName>
        <fullName evidence="4">Reverse transcriptase</fullName>
    </submittedName>
</protein>
<evidence type="ECO:0000313" key="4">
    <source>
        <dbReference type="EMBL" id="AHB33534.1"/>
    </source>
</evidence>
<sequence length="675" mass="77296">MIGTIGQTPLYIVESGIETGIVPIYRKSCSLPEGEIPKGPEHATKAIPGQYAYDELPDKFDKVTADASEAELNLLRQYFAHILRLTEKGQSSIKGILNTQNQQDESFTPKSNINYQESTTRLPKGSNSYGNGGIILNNRRGVQSPIEVNQFRRPLTTSAGQTGARRIMELEMRNGKYVEVYKWICSKEVLELAYRNLSPNEGSMTAGIDGKTIDGTRESTIIDLSQKLKGETYRFTSVKRVYTPKGKGKMRRLGIPTIQDRIVQEAMRLILEMIFEGKFNQNSHGFRPGRSCHTALNSISKWKGITWMIEGDIKGFFDNVNHGTLATILEKHINDQQFMDLYWKLVRAGYIDNGVKYNTYTGVPQGGIVSPILSNVYLNEFDDFVQKLIEKHSTKEREIPKVNPKMSNFSDKLTRLNDEYQENKSNLIFKEIRTLRTELNKIPSIISKGNRIYYVRYADDWVIGLIGDKEIATSVKEACKIFLREQLSIELSEEKTHITNITKEEAHFLGVDIMRDMSKDSKIVQRRVKGRLIKSKINQTNILFGIPVEEVINKLQNKGFIKTYTRKDGTVKLVPNAMTKWIFLDQRSMIIRYNMVIRGLINYYGFVDNLIALHWIINYYIHHSCVKTLARKLNLDTRAKAFKRFGRFLETSKIKGINPPPRGFSHYLVTRKTPD</sequence>
<name>V5RE21_9PEZI</name>
<keyword evidence="2 4" id="KW-0496">Mitochondrion</keyword>
<geneLocation type="mitochondrion" evidence="4"/>
<gene>
    <name evidence="4" type="primary">oi2cox1</name>
</gene>
<evidence type="ECO:0000259" key="3">
    <source>
        <dbReference type="PROSITE" id="PS50878"/>
    </source>
</evidence>
<dbReference type="PANTHER" id="PTHR34047:SF8">
    <property type="entry name" value="PROTEIN YKFC"/>
    <property type="match status" value="1"/>
</dbReference>
<accession>V5RE21</accession>